<name>A0A318TWD2_9RHOB</name>
<dbReference type="EMBL" id="QJTK01000014">
    <property type="protein sequence ID" value="PYF08067.1"/>
    <property type="molecule type" value="Genomic_DNA"/>
</dbReference>
<evidence type="ECO:0000313" key="1">
    <source>
        <dbReference type="EMBL" id="PYF08067.1"/>
    </source>
</evidence>
<dbReference type="RefSeq" id="WP_110806606.1">
    <property type="nucleotide sequence ID" value="NZ_QJTK01000014.1"/>
</dbReference>
<gene>
    <name evidence="1" type="ORF">C8J30_1142</name>
</gene>
<dbReference type="AlphaFoldDB" id="A0A318TWD2"/>
<reference evidence="1 2" key="1">
    <citation type="submission" date="2018-06" db="EMBL/GenBank/DDBJ databases">
        <title>Genomic Encyclopedia of Type Strains, Phase III (KMG-III): the genomes of soil and plant-associated and newly described type strains.</title>
        <authorList>
            <person name="Whitman W."/>
        </authorList>
    </citation>
    <scope>NUCLEOTIDE SEQUENCE [LARGE SCALE GENOMIC DNA]</scope>
    <source>
        <strain evidence="1 2">JA737</strain>
    </source>
</reference>
<protein>
    <submittedName>
        <fullName evidence="1">Uncharacterized protein</fullName>
    </submittedName>
</protein>
<sequence length="131" mass="14248">MPLQNNSVAHIYIVLGDIMQAIMPALAGLPLADVQIAETGCAVGFENDSDLALLRLAMPPGIADFDDGDETIVILADPPYARSLVDPVLHQCSLQDRVQIAEFARIYLPTAQHHDRLMQMMRGAGVDAYFS</sequence>
<evidence type="ECO:0000313" key="2">
    <source>
        <dbReference type="Proteomes" id="UP000247727"/>
    </source>
</evidence>
<proteinExistence type="predicted"/>
<accession>A0A318TWD2</accession>
<organism evidence="1 2">
    <name type="scientific">Rhodobacter viridis</name>
    <dbReference type="NCBI Taxonomy" id="1054202"/>
    <lineage>
        <taxon>Bacteria</taxon>
        <taxon>Pseudomonadati</taxon>
        <taxon>Pseudomonadota</taxon>
        <taxon>Alphaproteobacteria</taxon>
        <taxon>Rhodobacterales</taxon>
        <taxon>Rhodobacter group</taxon>
        <taxon>Rhodobacter</taxon>
    </lineage>
</organism>
<comment type="caution">
    <text evidence="1">The sequence shown here is derived from an EMBL/GenBank/DDBJ whole genome shotgun (WGS) entry which is preliminary data.</text>
</comment>
<dbReference type="OrthoDB" id="9989562at2"/>
<dbReference type="Proteomes" id="UP000247727">
    <property type="component" value="Unassembled WGS sequence"/>
</dbReference>
<keyword evidence="2" id="KW-1185">Reference proteome</keyword>